<dbReference type="PROSITE" id="PS50250">
    <property type="entry name" value="PCI"/>
    <property type="match status" value="1"/>
</dbReference>
<name>A0ABR3IQV9_9AGAR</name>
<dbReference type="PANTHER" id="PTHR15350">
    <property type="entry name" value="COP9 SIGNALOSOME COMPLEX SUBUNIT 7/DENDRITIC CELL PROTEIN GA17"/>
    <property type="match status" value="1"/>
</dbReference>
<dbReference type="InterPro" id="IPR045237">
    <property type="entry name" value="COPS7/eIF3m"/>
</dbReference>
<dbReference type="Proteomes" id="UP001556367">
    <property type="component" value="Unassembled WGS sequence"/>
</dbReference>
<feature type="compositionally biased region" description="Basic and acidic residues" evidence="3">
    <location>
        <begin position="242"/>
        <end position="255"/>
    </location>
</feature>
<evidence type="ECO:0000256" key="3">
    <source>
        <dbReference type="SAM" id="MobiDB-lite"/>
    </source>
</evidence>
<evidence type="ECO:0000313" key="5">
    <source>
        <dbReference type="EMBL" id="KAL0945656.1"/>
    </source>
</evidence>
<dbReference type="PANTHER" id="PTHR15350:SF5">
    <property type="entry name" value="COP9 SIGNALOSOME COMPLEX SUBUNIT 7"/>
    <property type="match status" value="1"/>
</dbReference>
<keyword evidence="2" id="KW-0736">Signalosome</keyword>
<feature type="domain" description="PCI" evidence="4">
    <location>
        <begin position="1"/>
        <end position="159"/>
    </location>
</feature>
<comment type="caution">
    <text evidence="5">The sequence shown here is derived from an EMBL/GenBank/DDBJ whole genome shotgun (WGS) entry which is preliminary data.</text>
</comment>
<reference evidence="6" key="1">
    <citation type="submission" date="2024-06" db="EMBL/GenBank/DDBJ databases">
        <title>Multi-omics analyses provide insights into the biosynthesis of the anticancer antibiotic pleurotin in Hohenbuehelia grisea.</title>
        <authorList>
            <person name="Weaver J.A."/>
            <person name="Alberti F."/>
        </authorList>
    </citation>
    <scope>NUCLEOTIDE SEQUENCE [LARGE SCALE GENOMIC DNA]</scope>
    <source>
        <strain evidence="6">T-177</strain>
    </source>
</reference>
<feature type="region of interest" description="Disordered" evidence="3">
    <location>
        <begin position="242"/>
        <end position="276"/>
    </location>
</feature>
<evidence type="ECO:0000256" key="2">
    <source>
        <dbReference type="ARBA" id="ARBA00022790"/>
    </source>
</evidence>
<accession>A0ABR3IQV9</accession>
<proteinExistence type="inferred from homology"/>
<sequence>MELGSKFSAKLEPFLLMGKSMKGAAAAKLIQDATSAPGVFVFSELLELPNIQELAKSEQHAPFLSLLQLFSYKTYQDYIQYKDSLPPLNAVQITKLKHLSIVSLAAEQRILSYSRLLQALDMPSIRELEDLIIDAIYLDILRGKLDQKEGQLEVEYTMGRDLEPGKLESVLAALRDWSNTTAAVLSTLDDKLAEMVSIKAARKLHDEEYEKAYNATLKDIIDKQKDKGGSYGFSTRRAGFDKDMHMDVDEPDFGKGKNRRAPQEAAMKQQRKRNRF</sequence>
<dbReference type="Pfam" id="PF01399">
    <property type="entry name" value="PCI"/>
    <property type="match status" value="1"/>
</dbReference>
<gene>
    <name evidence="5" type="ORF">HGRIS_014810</name>
</gene>
<keyword evidence="6" id="KW-1185">Reference proteome</keyword>
<protein>
    <recommendedName>
        <fullName evidence="4">PCI domain-containing protein</fullName>
    </recommendedName>
</protein>
<comment type="similarity">
    <text evidence="1">Belongs to the CSN7/EIF3M family. CSN7 subfamily.</text>
</comment>
<evidence type="ECO:0000259" key="4">
    <source>
        <dbReference type="PROSITE" id="PS50250"/>
    </source>
</evidence>
<evidence type="ECO:0000313" key="6">
    <source>
        <dbReference type="Proteomes" id="UP001556367"/>
    </source>
</evidence>
<dbReference type="SMART" id="SM00088">
    <property type="entry name" value="PINT"/>
    <property type="match status" value="1"/>
</dbReference>
<dbReference type="InterPro" id="IPR000717">
    <property type="entry name" value="PCI_dom"/>
</dbReference>
<evidence type="ECO:0000256" key="1">
    <source>
        <dbReference type="ARBA" id="ARBA00008482"/>
    </source>
</evidence>
<dbReference type="EMBL" id="JASNQZ010000017">
    <property type="protein sequence ID" value="KAL0945656.1"/>
    <property type="molecule type" value="Genomic_DNA"/>
</dbReference>
<dbReference type="Pfam" id="PF22061">
    <property type="entry name" value="CSN7_HB_subdom"/>
    <property type="match status" value="1"/>
</dbReference>
<organism evidence="5 6">
    <name type="scientific">Hohenbuehelia grisea</name>
    <dbReference type="NCBI Taxonomy" id="104357"/>
    <lineage>
        <taxon>Eukaryota</taxon>
        <taxon>Fungi</taxon>
        <taxon>Dikarya</taxon>
        <taxon>Basidiomycota</taxon>
        <taxon>Agaricomycotina</taxon>
        <taxon>Agaricomycetes</taxon>
        <taxon>Agaricomycetidae</taxon>
        <taxon>Agaricales</taxon>
        <taxon>Pleurotineae</taxon>
        <taxon>Pleurotaceae</taxon>
        <taxon>Hohenbuehelia</taxon>
    </lineage>
</organism>